<keyword evidence="9" id="KW-0812">Transmembrane</keyword>
<feature type="compositionally biased region" description="Acidic residues" evidence="8">
    <location>
        <begin position="108"/>
        <end position="121"/>
    </location>
</feature>
<reference evidence="12" key="2">
    <citation type="submission" date="2020-10" db="EMBL/GenBank/DDBJ databases">
        <authorList>
            <consortium name="NCBI Pathogen Detection Project"/>
        </authorList>
    </citation>
    <scope>NUCLEOTIDE SEQUENCE</scope>
    <source>
        <strain evidence="12">SFBRL218_S4</strain>
    </source>
</reference>
<dbReference type="Pfam" id="PF12354">
    <property type="entry name" value="Internalin_N"/>
    <property type="match status" value="1"/>
</dbReference>
<keyword evidence="4" id="KW-0964">Secreted</keyword>
<keyword evidence="5" id="KW-0433">Leucine-rich repeat</keyword>
<protein>
    <recommendedName>
        <fullName evidence="13">LPXTG cell wall anchor domain-containing protein</fullName>
    </recommendedName>
</protein>
<evidence type="ECO:0000259" key="10">
    <source>
        <dbReference type="Pfam" id="PF08191"/>
    </source>
</evidence>
<dbReference type="Gene3D" id="2.60.40.1220">
    <property type="match status" value="1"/>
</dbReference>
<comment type="similarity">
    <text evidence="3">Belongs to the internalin family.</text>
</comment>
<dbReference type="PROSITE" id="PS51450">
    <property type="entry name" value="LRR"/>
    <property type="match status" value="3"/>
</dbReference>
<gene>
    <name evidence="12" type="ORF">IP987_002729</name>
</gene>
<dbReference type="GO" id="GO:0030313">
    <property type="term" value="C:cell envelope"/>
    <property type="evidence" value="ECO:0007669"/>
    <property type="project" value="UniProtKB-SubCell"/>
</dbReference>
<dbReference type="InterPro" id="IPR032675">
    <property type="entry name" value="LRR_dom_sf"/>
</dbReference>
<dbReference type="GO" id="GO:0005576">
    <property type="term" value="C:extracellular region"/>
    <property type="evidence" value="ECO:0007669"/>
    <property type="project" value="UniProtKB-SubCell"/>
</dbReference>
<name>A0A8H9MSX4_LISMN</name>
<keyword evidence="7" id="KW-0677">Repeat</keyword>
<feature type="compositionally biased region" description="Polar residues" evidence="8">
    <location>
        <begin position="573"/>
        <end position="586"/>
    </location>
</feature>
<evidence type="ECO:0000256" key="5">
    <source>
        <dbReference type="ARBA" id="ARBA00022614"/>
    </source>
</evidence>
<dbReference type="AlphaFoldDB" id="A0A8H9MSX4"/>
<feature type="region of interest" description="Disordered" evidence="8">
    <location>
        <begin position="520"/>
        <end position="588"/>
    </location>
</feature>
<evidence type="ECO:0008006" key="13">
    <source>
        <dbReference type="Google" id="ProtNLM"/>
    </source>
</evidence>
<proteinExistence type="inferred from homology"/>
<dbReference type="EMBL" id="DABXZF010000045">
    <property type="protein sequence ID" value="HAO5923509.1"/>
    <property type="molecule type" value="Genomic_DNA"/>
</dbReference>
<dbReference type="SUPFAM" id="SSF52058">
    <property type="entry name" value="L domain-like"/>
    <property type="match status" value="1"/>
</dbReference>
<dbReference type="SUPFAM" id="SSF81296">
    <property type="entry name" value="E set domains"/>
    <property type="match status" value="1"/>
</dbReference>
<dbReference type="InterPro" id="IPR014756">
    <property type="entry name" value="Ig_E-set"/>
</dbReference>
<evidence type="ECO:0000313" key="12">
    <source>
        <dbReference type="EMBL" id="HAO5923509.1"/>
    </source>
</evidence>
<keyword evidence="9" id="KW-1133">Transmembrane helix</keyword>
<dbReference type="InterPro" id="IPR013378">
    <property type="entry name" value="InlB-like_B-rpt"/>
</dbReference>
<dbReference type="InterPro" id="IPR024634">
    <property type="entry name" value="Internalin_N"/>
</dbReference>
<feature type="transmembrane region" description="Helical" evidence="9">
    <location>
        <begin position="598"/>
        <end position="616"/>
    </location>
</feature>
<feature type="region of interest" description="Disordered" evidence="8">
    <location>
        <begin position="68"/>
        <end position="148"/>
    </location>
</feature>
<feature type="compositionally biased region" description="Low complexity" evidence="8">
    <location>
        <begin position="552"/>
        <end position="572"/>
    </location>
</feature>
<dbReference type="NCBIfam" id="TIGR02543">
    <property type="entry name" value="List_Bact_rpt"/>
    <property type="match status" value="1"/>
</dbReference>
<dbReference type="InterPro" id="IPR042229">
    <property type="entry name" value="Listeria/Bacterioides_rpt_sf"/>
</dbReference>
<feature type="domain" description="Internalin N-terminal" evidence="11">
    <location>
        <begin position="171"/>
        <end position="206"/>
    </location>
</feature>
<evidence type="ECO:0000256" key="2">
    <source>
        <dbReference type="ARBA" id="ARBA00004613"/>
    </source>
</evidence>
<evidence type="ECO:0000256" key="8">
    <source>
        <dbReference type="SAM" id="MobiDB-lite"/>
    </source>
</evidence>
<evidence type="ECO:0000256" key="3">
    <source>
        <dbReference type="ARBA" id="ARBA00009432"/>
    </source>
</evidence>
<comment type="subcellular location">
    <subcellularLocation>
        <location evidence="1">Cell envelope</location>
    </subcellularLocation>
    <subcellularLocation>
        <location evidence="2">Secreted</location>
    </subcellularLocation>
</comment>
<dbReference type="Pfam" id="PF09479">
    <property type="entry name" value="Flg_new"/>
    <property type="match status" value="1"/>
</dbReference>
<feature type="compositionally biased region" description="Low complexity" evidence="8">
    <location>
        <begin position="122"/>
        <end position="131"/>
    </location>
</feature>
<dbReference type="InterPro" id="IPR025875">
    <property type="entry name" value="Leu-rich_rpt_4"/>
</dbReference>
<dbReference type="InterPro" id="IPR014755">
    <property type="entry name" value="Cu-Rt/internalin_Ig-like"/>
</dbReference>
<dbReference type="SMART" id="SM00365">
    <property type="entry name" value="LRR_SD22"/>
    <property type="match status" value="3"/>
</dbReference>
<dbReference type="InterPro" id="IPR012569">
    <property type="entry name" value="Inl_IR"/>
</dbReference>
<feature type="compositionally biased region" description="Basic and acidic residues" evidence="8">
    <location>
        <begin position="132"/>
        <end position="148"/>
    </location>
</feature>
<dbReference type="Pfam" id="PF08191">
    <property type="entry name" value="LRR_adjacent"/>
    <property type="match status" value="1"/>
</dbReference>
<evidence type="ECO:0000259" key="11">
    <source>
        <dbReference type="Pfam" id="PF12354"/>
    </source>
</evidence>
<accession>A0A8H9MSX4</accession>
<organism evidence="12">
    <name type="scientific">Listeria monocytogenes</name>
    <dbReference type="NCBI Taxonomy" id="1639"/>
    <lineage>
        <taxon>Bacteria</taxon>
        <taxon>Bacillati</taxon>
        <taxon>Bacillota</taxon>
        <taxon>Bacilli</taxon>
        <taxon>Bacillales</taxon>
        <taxon>Listeriaceae</taxon>
        <taxon>Listeria</taxon>
    </lineage>
</organism>
<dbReference type="Gene3D" id="3.80.10.10">
    <property type="entry name" value="Ribonuclease Inhibitor"/>
    <property type="match status" value="1"/>
</dbReference>
<sequence length="624" mass="67118">MDFKKAITKLMIVTVLVYMVGMPIQNSGLANELAINETTIINGTNEDKAIQEGEGAIKEDTNTTLKMALPEKKIEESNISNSESMESESAPPSEKEAESTEITSSETMLEEGIQEEKEISEESTSAVTETASSEHHSEEITDSKEEVEVKEINQPLEAEKVIEKNVKAISPDKISVIFPDATLAEVIRAELGKNSVDDVITQAELNTIFDLSVKDKGRVDLSGVENLTSLSWLVLNNTEISDLSPVKDLKRLSTLQVTGCGISDLSSLSNLTSLTSLYLESNNISDLSPLANLTGLTFLKLEGNEISDISSLSRLVRLSLLNLTNNQISDVSPLKNLSQLTNISIANQSLSLPSVKWNSPVNVTNSLKDVQGNLIAPSSISNKGVYTAPTITWTGLANLNQSVNYSWRSSLPIGNVKNVDFSGTVNIQVNRVEYNVNFDIDGQVTTESVGAGELVTKPQDPNKDGYAFTGWYDAESGGTKWDFSTDTMPSRNMTLYARFNKLGFVTPEIKPAIPTIVTPIMPGVDPVTPSVEPPTTPGERPNPVTPTTPGASGNQTSSNGSGSNTGNMTMTSQGNTATASPTSSQGGKLAKLGGTSSLLLQGFGLLLVLSGMIFFWKKRKKMHL</sequence>
<feature type="domain" description="Internalin Ig-like inter-repeat region" evidence="10">
    <location>
        <begin position="372"/>
        <end position="426"/>
    </location>
</feature>
<comment type="caution">
    <text evidence="12">The sequence shown here is derived from an EMBL/GenBank/DDBJ whole genome shotgun (WGS) entry which is preliminary data.</text>
</comment>
<reference evidence="12" key="1">
    <citation type="journal article" date="2018" name="Genome Biol.">
        <title>SKESA: strategic k-mer extension for scrupulous assemblies.</title>
        <authorList>
            <person name="Souvorov A."/>
            <person name="Agarwala R."/>
            <person name="Lipman D.J."/>
        </authorList>
    </citation>
    <scope>NUCLEOTIDE SEQUENCE</scope>
    <source>
        <strain evidence="12">SFBRL218_S4</strain>
    </source>
</reference>
<feature type="compositionally biased region" description="Low complexity" evidence="8">
    <location>
        <begin position="77"/>
        <end position="92"/>
    </location>
</feature>
<dbReference type="PANTHER" id="PTHR46652:SF3">
    <property type="entry name" value="LEUCINE-RICH REPEAT-CONTAINING PROTEIN 9"/>
    <property type="match status" value="1"/>
</dbReference>
<evidence type="ECO:0000256" key="9">
    <source>
        <dbReference type="SAM" id="Phobius"/>
    </source>
</evidence>
<dbReference type="Gene3D" id="2.60.40.4270">
    <property type="entry name" value="Listeria-Bacteroides repeat domain"/>
    <property type="match status" value="1"/>
</dbReference>
<dbReference type="Pfam" id="PF12799">
    <property type="entry name" value="LRR_4"/>
    <property type="match status" value="1"/>
</dbReference>
<dbReference type="Proteomes" id="UP000853596">
    <property type="component" value="Unassembled WGS sequence"/>
</dbReference>
<dbReference type="PANTHER" id="PTHR46652">
    <property type="entry name" value="LEUCINE-RICH REPEAT AND IQ DOMAIN-CONTAINING PROTEIN 1-RELATED"/>
    <property type="match status" value="1"/>
</dbReference>
<keyword evidence="6" id="KW-0732">Signal</keyword>
<evidence type="ECO:0000256" key="1">
    <source>
        <dbReference type="ARBA" id="ARBA00004196"/>
    </source>
</evidence>
<dbReference type="InterPro" id="IPR050836">
    <property type="entry name" value="SDS22/Internalin_LRR"/>
</dbReference>
<evidence type="ECO:0000256" key="7">
    <source>
        <dbReference type="ARBA" id="ARBA00022737"/>
    </source>
</evidence>
<dbReference type="InterPro" id="IPR001611">
    <property type="entry name" value="Leu-rich_rpt"/>
</dbReference>
<evidence type="ECO:0000256" key="4">
    <source>
        <dbReference type="ARBA" id="ARBA00022525"/>
    </source>
</evidence>
<evidence type="ECO:0000256" key="6">
    <source>
        <dbReference type="ARBA" id="ARBA00022729"/>
    </source>
</evidence>
<keyword evidence="9" id="KW-0472">Membrane</keyword>